<evidence type="ECO:0000313" key="3">
    <source>
        <dbReference type="EMBL" id="EKN69381.1"/>
    </source>
</evidence>
<feature type="transmembrane region" description="Helical" evidence="1">
    <location>
        <begin position="107"/>
        <end position="124"/>
    </location>
</feature>
<feature type="domain" description="VanZ-like" evidence="2">
    <location>
        <begin position="24"/>
        <end position="148"/>
    </location>
</feature>
<dbReference type="eggNOG" id="ENOG503303W">
    <property type="taxonomic scope" value="Bacteria"/>
</dbReference>
<feature type="transmembrane region" description="Helical" evidence="1">
    <location>
        <begin position="83"/>
        <end position="100"/>
    </location>
</feature>
<organism evidence="3 4">
    <name type="scientific">Neobacillus bataviensis LMG 21833</name>
    <dbReference type="NCBI Taxonomy" id="1117379"/>
    <lineage>
        <taxon>Bacteria</taxon>
        <taxon>Bacillati</taxon>
        <taxon>Bacillota</taxon>
        <taxon>Bacilli</taxon>
        <taxon>Bacillales</taxon>
        <taxon>Bacillaceae</taxon>
        <taxon>Neobacillus</taxon>
    </lineage>
</organism>
<dbReference type="Proteomes" id="UP000006316">
    <property type="component" value="Unassembled WGS sequence"/>
</dbReference>
<dbReference type="InterPro" id="IPR006976">
    <property type="entry name" value="VanZ-like"/>
</dbReference>
<dbReference type="Pfam" id="PF04892">
    <property type="entry name" value="VanZ"/>
    <property type="match status" value="1"/>
</dbReference>
<name>K6E7U2_9BACI</name>
<keyword evidence="1" id="KW-0472">Membrane</keyword>
<feature type="transmembrane region" description="Helical" evidence="1">
    <location>
        <begin position="130"/>
        <end position="148"/>
    </location>
</feature>
<sequence>MAHHQMPRSSLNKKPQKSMLFVKMILVIIWGLFLLLSTWTESLEQLLELHSFGFKWVATPDFKSFIYFNDLTLVHPDYVEVKLGHFIGFAIMDVLLFNLLKSHKYSIGIALFFAFLTEFLQLFFGRDGRLYDLIIDSLGVLTVYFLLIKIKYRT</sequence>
<dbReference type="NCBIfam" id="NF037970">
    <property type="entry name" value="vanZ_1"/>
    <property type="match status" value="1"/>
</dbReference>
<accession>K6E7U2</accession>
<comment type="caution">
    <text evidence="3">The sequence shown here is derived from an EMBL/GenBank/DDBJ whole genome shotgun (WGS) entry which is preliminary data.</text>
</comment>
<feature type="transmembrane region" description="Helical" evidence="1">
    <location>
        <begin position="20"/>
        <end position="39"/>
    </location>
</feature>
<evidence type="ECO:0000256" key="1">
    <source>
        <dbReference type="SAM" id="Phobius"/>
    </source>
</evidence>
<dbReference type="EMBL" id="AJLS01000056">
    <property type="protein sequence ID" value="EKN69381.1"/>
    <property type="molecule type" value="Genomic_DNA"/>
</dbReference>
<gene>
    <name evidence="3" type="ORF">BABA_09986</name>
</gene>
<protein>
    <submittedName>
        <fullName evidence="3">Putative integral inner membrane protein</fullName>
    </submittedName>
</protein>
<evidence type="ECO:0000259" key="2">
    <source>
        <dbReference type="Pfam" id="PF04892"/>
    </source>
</evidence>
<keyword evidence="1" id="KW-0812">Transmembrane</keyword>
<keyword evidence="1" id="KW-1133">Transmembrane helix</keyword>
<proteinExistence type="predicted"/>
<reference evidence="3 4" key="1">
    <citation type="journal article" date="2012" name="Front. Microbiol.">
        <title>Redundancy and modularity in membrane-associated dissimilatory nitrate reduction in Bacillus.</title>
        <authorList>
            <person name="Heylen K."/>
            <person name="Keltjens J."/>
        </authorList>
    </citation>
    <scope>NUCLEOTIDE SEQUENCE [LARGE SCALE GENOMIC DNA]</scope>
    <source>
        <strain evidence="4">LMG 21833T</strain>
    </source>
</reference>
<keyword evidence="4" id="KW-1185">Reference proteome</keyword>
<dbReference type="AlphaFoldDB" id="K6E7U2"/>
<dbReference type="RefSeq" id="WP_007085014.1">
    <property type="nucleotide sequence ID" value="NZ_AJLS01000056.1"/>
</dbReference>
<evidence type="ECO:0000313" key="4">
    <source>
        <dbReference type="Proteomes" id="UP000006316"/>
    </source>
</evidence>